<dbReference type="PANTHER" id="PTHR21559">
    <property type="entry name" value="DYSTROGLYCAN-RELATED"/>
    <property type="match status" value="1"/>
</dbReference>
<feature type="signal peptide" evidence="1">
    <location>
        <begin position="1"/>
        <end position="21"/>
    </location>
</feature>
<dbReference type="InterPro" id="IPR015919">
    <property type="entry name" value="Cadherin-like_sf"/>
</dbReference>
<dbReference type="Pfam" id="PF05345">
    <property type="entry name" value="He_PIG"/>
    <property type="match status" value="1"/>
</dbReference>
<accession>A0A8J2UJ48</accession>
<dbReference type="InterPro" id="IPR013783">
    <property type="entry name" value="Ig-like_fold"/>
</dbReference>
<dbReference type="SMART" id="SM00736">
    <property type="entry name" value="CADG"/>
    <property type="match status" value="1"/>
</dbReference>
<dbReference type="SUPFAM" id="SSF82171">
    <property type="entry name" value="DPP6 N-terminal domain-like"/>
    <property type="match status" value="1"/>
</dbReference>
<dbReference type="SUPFAM" id="SSF49313">
    <property type="entry name" value="Cadherin-like"/>
    <property type="match status" value="1"/>
</dbReference>
<feature type="domain" description="Dystroglycan-type cadherin-like" evidence="2">
    <location>
        <begin position="308"/>
        <end position="400"/>
    </location>
</feature>
<keyword evidence="1" id="KW-0732">Signal</keyword>
<comment type="caution">
    <text evidence="3">The sequence shown here is derived from an EMBL/GenBank/DDBJ whole genome shotgun (WGS) entry which is preliminary data.</text>
</comment>
<keyword evidence="4" id="KW-1185">Reference proteome</keyword>
<dbReference type="GO" id="GO:0043236">
    <property type="term" value="F:laminin binding"/>
    <property type="evidence" value="ECO:0007669"/>
    <property type="project" value="TreeGrafter"/>
</dbReference>
<dbReference type="InterPro" id="IPR006644">
    <property type="entry name" value="Cadg"/>
</dbReference>
<dbReference type="GO" id="GO:0016011">
    <property type="term" value="C:dystroglycan complex"/>
    <property type="evidence" value="ECO:0007669"/>
    <property type="project" value="TreeGrafter"/>
</dbReference>
<dbReference type="AlphaFoldDB" id="A0A8J2UJ48"/>
<reference evidence="3" key="2">
    <citation type="submission" date="2020-09" db="EMBL/GenBank/DDBJ databases">
        <authorList>
            <person name="Sun Q."/>
            <person name="Zhou Y."/>
        </authorList>
    </citation>
    <scope>NUCLEOTIDE SEQUENCE</scope>
    <source>
        <strain evidence="3">CGMCC 1.15448</strain>
    </source>
</reference>
<feature type="chain" id="PRO_5035286911" description="Dystroglycan-type cadherin-like domain-containing protein" evidence="1">
    <location>
        <begin position="22"/>
        <end position="401"/>
    </location>
</feature>
<proteinExistence type="predicted"/>
<reference evidence="3" key="1">
    <citation type="journal article" date="2014" name="Int. J. Syst. Evol. Microbiol.">
        <title>Complete genome sequence of Corynebacterium casei LMG S-19264T (=DSM 44701T), isolated from a smear-ripened cheese.</title>
        <authorList>
            <consortium name="US DOE Joint Genome Institute (JGI-PGF)"/>
            <person name="Walter F."/>
            <person name="Albersmeier A."/>
            <person name="Kalinowski J."/>
            <person name="Ruckert C."/>
        </authorList>
    </citation>
    <scope>NUCLEOTIDE SEQUENCE</scope>
    <source>
        <strain evidence="3">CGMCC 1.15448</strain>
    </source>
</reference>
<organism evidence="3 4">
    <name type="scientific">Puia dinghuensis</name>
    <dbReference type="NCBI Taxonomy" id="1792502"/>
    <lineage>
        <taxon>Bacteria</taxon>
        <taxon>Pseudomonadati</taxon>
        <taxon>Bacteroidota</taxon>
        <taxon>Chitinophagia</taxon>
        <taxon>Chitinophagales</taxon>
        <taxon>Chitinophagaceae</taxon>
        <taxon>Puia</taxon>
    </lineage>
</organism>
<dbReference type="EMBL" id="BMJC01000008">
    <property type="protein sequence ID" value="GGB24259.1"/>
    <property type="molecule type" value="Genomic_DNA"/>
</dbReference>
<dbReference type="RefSeq" id="WP_188937903.1">
    <property type="nucleotide sequence ID" value="NZ_BMJC01000008.1"/>
</dbReference>
<dbReference type="GO" id="GO:0005509">
    <property type="term" value="F:calcium ion binding"/>
    <property type="evidence" value="ECO:0007669"/>
    <property type="project" value="InterPro"/>
</dbReference>
<name>A0A8J2UJ48_9BACT</name>
<dbReference type="Proteomes" id="UP000607559">
    <property type="component" value="Unassembled WGS sequence"/>
</dbReference>
<evidence type="ECO:0000313" key="4">
    <source>
        <dbReference type="Proteomes" id="UP000607559"/>
    </source>
</evidence>
<evidence type="ECO:0000259" key="2">
    <source>
        <dbReference type="SMART" id="SM00736"/>
    </source>
</evidence>
<sequence>MVNLIQYLSFALFLLALPVQGSTQSVFWDSPEAYLGQARPSDTPRIFAPGLLTEPGHFNFTTGRIAFTPDGKEVYYAINTQWYSGKDLKLKYFIYDQMGWKGPRLLNAHYSTPTFSPDGSKLFLAGGGKAGVIWQSKRTDTGWSAPVEYLQRSYALYNFIETASGNRYVGSNGTWGKMQDMNAWDFSILSNTDTTIRSLGVPLNTPGFDGDFFIATDESFMVVSAKETKDNQCELYISYRKKDHSWTNPKSLGTLINDGPAHRWGEYVTPDNKYLFYTRGTSEKDCAIYWVRFDDLLDRFRHTNFEPYVKTPIADQAAQSGHPLHLTISPDVFVDDDGNHTLKISAALEDGSPLPDWLRFRASNRTFSGTPANPGSYHIRITATDTAGATVSTDFTLKVNG</sequence>
<evidence type="ECO:0000256" key="1">
    <source>
        <dbReference type="SAM" id="SignalP"/>
    </source>
</evidence>
<protein>
    <recommendedName>
        <fullName evidence="2">Dystroglycan-type cadherin-like domain-containing protein</fullName>
    </recommendedName>
</protein>
<evidence type="ECO:0000313" key="3">
    <source>
        <dbReference type="EMBL" id="GGB24259.1"/>
    </source>
</evidence>
<gene>
    <name evidence="3" type="ORF">GCM10011511_55200</name>
</gene>
<dbReference type="PANTHER" id="PTHR21559:SF21">
    <property type="entry name" value="DYSTROGLYCAN 1"/>
    <property type="match status" value="1"/>
</dbReference>
<dbReference type="Gene3D" id="2.60.40.10">
    <property type="entry name" value="Immunoglobulins"/>
    <property type="match status" value="1"/>
</dbReference>